<proteinExistence type="predicted"/>
<dbReference type="AlphaFoldDB" id="A0A286RFR3"/>
<protein>
    <submittedName>
        <fullName evidence="2">Uncharacterized protein</fullName>
    </submittedName>
</protein>
<dbReference type="Proteomes" id="UP000215086">
    <property type="component" value="Chromosome"/>
</dbReference>
<evidence type="ECO:0000256" key="1">
    <source>
        <dbReference type="SAM" id="Phobius"/>
    </source>
</evidence>
<dbReference type="EMBL" id="CP018477">
    <property type="protein sequence ID" value="ASV74782.1"/>
    <property type="molecule type" value="Genomic_DNA"/>
</dbReference>
<evidence type="ECO:0000313" key="3">
    <source>
        <dbReference type="Proteomes" id="UP000215086"/>
    </source>
</evidence>
<keyword evidence="1" id="KW-0812">Transmembrane</keyword>
<accession>A0A286RFR3</accession>
<gene>
    <name evidence="2" type="ORF">THTE_2180</name>
</gene>
<evidence type="ECO:0000313" key="2">
    <source>
        <dbReference type="EMBL" id="ASV74782.1"/>
    </source>
</evidence>
<keyword evidence="3" id="KW-1185">Reference proteome</keyword>
<name>A0A286RFR3_9BACT</name>
<keyword evidence="1" id="KW-1133">Transmembrane helix</keyword>
<reference evidence="2 3" key="1">
    <citation type="journal article" name="Front. Microbiol.">
        <title>Sugar Metabolism of the First Thermophilic Planctomycete Thermogutta terrifontis: Comparative Genomic and Transcriptomic Approaches.</title>
        <authorList>
            <person name="Elcheninov A.G."/>
            <person name="Menzel P."/>
            <person name="Gudbergsdottir S.R."/>
            <person name="Slesarev A.I."/>
            <person name="Kadnikov V.V."/>
            <person name="Krogh A."/>
            <person name="Bonch-Osmolovskaya E.A."/>
            <person name="Peng X."/>
            <person name="Kublanov I.V."/>
        </authorList>
    </citation>
    <scope>NUCLEOTIDE SEQUENCE [LARGE SCALE GENOMIC DNA]</scope>
    <source>
        <strain evidence="2 3">R1</strain>
    </source>
</reference>
<dbReference type="RefSeq" id="WP_157731944.1">
    <property type="nucleotide sequence ID" value="NZ_CP018477.1"/>
</dbReference>
<feature type="transmembrane region" description="Helical" evidence="1">
    <location>
        <begin position="16"/>
        <end position="34"/>
    </location>
</feature>
<dbReference type="KEGG" id="ttf:THTE_2180"/>
<keyword evidence="1" id="KW-0472">Membrane</keyword>
<sequence length="46" mass="5095">MALLSGVILGSAGQSPRIWCLCLVTFSLMLLIGITDFSRQFHRRSV</sequence>
<organism evidence="2 3">
    <name type="scientific">Thermogutta terrifontis</name>
    <dbReference type="NCBI Taxonomy" id="1331910"/>
    <lineage>
        <taxon>Bacteria</taxon>
        <taxon>Pseudomonadati</taxon>
        <taxon>Planctomycetota</taxon>
        <taxon>Planctomycetia</taxon>
        <taxon>Pirellulales</taxon>
        <taxon>Thermoguttaceae</taxon>
        <taxon>Thermogutta</taxon>
    </lineage>
</organism>